<keyword evidence="2" id="KW-1185">Reference proteome</keyword>
<evidence type="ECO:0000313" key="1">
    <source>
        <dbReference type="EMBL" id="WVZ75534.1"/>
    </source>
</evidence>
<dbReference type="AlphaFoldDB" id="A0AAQ3TP60"/>
<protein>
    <submittedName>
        <fullName evidence="1">Uncharacterized protein</fullName>
    </submittedName>
</protein>
<evidence type="ECO:0000313" key="2">
    <source>
        <dbReference type="Proteomes" id="UP001341281"/>
    </source>
</evidence>
<organism evidence="1 2">
    <name type="scientific">Paspalum notatum var. saurae</name>
    <dbReference type="NCBI Taxonomy" id="547442"/>
    <lineage>
        <taxon>Eukaryota</taxon>
        <taxon>Viridiplantae</taxon>
        <taxon>Streptophyta</taxon>
        <taxon>Embryophyta</taxon>
        <taxon>Tracheophyta</taxon>
        <taxon>Spermatophyta</taxon>
        <taxon>Magnoliopsida</taxon>
        <taxon>Liliopsida</taxon>
        <taxon>Poales</taxon>
        <taxon>Poaceae</taxon>
        <taxon>PACMAD clade</taxon>
        <taxon>Panicoideae</taxon>
        <taxon>Andropogonodae</taxon>
        <taxon>Paspaleae</taxon>
        <taxon>Paspalinae</taxon>
        <taxon>Paspalum</taxon>
    </lineage>
</organism>
<gene>
    <name evidence="1" type="ORF">U9M48_023579</name>
</gene>
<reference evidence="1 2" key="1">
    <citation type="submission" date="2024-02" db="EMBL/GenBank/DDBJ databases">
        <title>High-quality chromosome-scale genome assembly of Pensacola bahiagrass (Paspalum notatum Flugge var. saurae).</title>
        <authorList>
            <person name="Vega J.M."/>
            <person name="Podio M."/>
            <person name="Orjuela J."/>
            <person name="Siena L.A."/>
            <person name="Pessino S.C."/>
            <person name="Combes M.C."/>
            <person name="Mariac C."/>
            <person name="Albertini E."/>
            <person name="Pupilli F."/>
            <person name="Ortiz J.P.A."/>
            <person name="Leblanc O."/>
        </authorList>
    </citation>
    <scope>NUCLEOTIDE SEQUENCE [LARGE SCALE GENOMIC DNA]</scope>
    <source>
        <strain evidence="1">R1</strain>
        <tissue evidence="1">Leaf</tissue>
    </source>
</reference>
<proteinExistence type="predicted"/>
<name>A0AAQ3TP60_PASNO</name>
<feature type="non-terminal residue" evidence="1">
    <location>
        <position position="94"/>
    </location>
</feature>
<dbReference type="Proteomes" id="UP001341281">
    <property type="component" value="Chromosome 05"/>
</dbReference>
<sequence length="94" mass="9967">IKRLKRQTICPISPRRRLARIHNSGSGPPRPLLQLGIFPPAPHPSSPAWEIAAAAVVSRGRPPLLPSSPVLEIAAAAVVSRQSCFASVSVGMVF</sequence>
<dbReference type="EMBL" id="CP144749">
    <property type="protein sequence ID" value="WVZ75534.1"/>
    <property type="molecule type" value="Genomic_DNA"/>
</dbReference>
<accession>A0AAQ3TP60</accession>